<dbReference type="Proteomes" id="UP000054805">
    <property type="component" value="Unassembled WGS sequence"/>
</dbReference>
<protein>
    <submittedName>
        <fullName evidence="2">Uncharacterized protein</fullName>
    </submittedName>
</protein>
<feature type="transmembrane region" description="Helical" evidence="1">
    <location>
        <begin position="33"/>
        <end position="55"/>
    </location>
</feature>
<keyword evidence="1" id="KW-0812">Transmembrane</keyword>
<dbReference type="EMBL" id="JYDS01000075">
    <property type="protein sequence ID" value="KRZ27142.1"/>
    <property type="molecule type" value="Genomic_DNA"/>
</dbReference>
<sequence>MRCVAICALAFVVETRSIQMMNENFNTTKKHRFSSLCLMLLLLLLLPYNSALMHYLPALLWNNSSPLLLLSVLSTITGQWLVALVILLVLLLLCKMKHSNVIKRLLFSHGVEADLLIAYLFTPEVKNSFFILSKENLKYY</sequence>
<keyword evidence="3" id="KW-1185">Reference proteome</keyword>
<accession>A0A0V1IWP6</accession>
<comment type="caution">
    <text evidence="2">The sequence shown here is derived from an EMBL/GenBank/DDBJ whole genome shotgun (WGS) entry which is preliminary data.</text>
</comment>
<gene>
    <name evidence="2" type="ORF">T4B_11249</name>
</gene>
<organism evidence="2 3">
    <name type="scientific">Trichinella pseudospiralis</name>
    <name type="common">Parasitic roundworm</name>
    <dbReference type="NCBI Taxonomy" id="6337"/>
    <lineage>
        <taxon>Eukaryota</taxon>
        <taxon>Metazoa</taxon>
        <taxon>Ecdysozoa</taxon>
        <taxon>Nematoda</taxon>
        <taxon>Enoplea</taxon>
        <taxon>Dorylaimia</taxon>
        <taxon>Trichinellida</taxon>
        <taxon>Trichinellidae</taxon>
        <taxon>Trichinella</taxon>
    </lineage>
</organism>
<name>A0A0V1IWP6_TRIPS</name>
<evidence type="ECO:0000313" key="2">
    <source>
        <dbReference type="EMBL" id="KRZ27142.1"/>
    </source>
</evidence>
<keyword evidence="1" id="KW-1133">Transmembrane helix</keyword>
<evidence type="ECO:0000256" key="1">
    <source>
        <dbReference type="SAM" id="Phobius"/>
    </source>
</evidence>
<evidence type="ECO:0000313" key="3">
    <source>
        <dbReference type="Proteomes" id="UP000054805"/>
    </source>
</evidence>
<keyword evidence="1" id="KW-0472">Membrane</keyword>
<proteinExistence type="predicted"/>
<reference evidence="2 3" key="1">
    <citation type="submission" date="2015-01" db="EMBL/GenBank/DDBJ databases">
        <title>Evolution of Trichinella species and genotypes.</title>
        <authorList>
            <person name="Korhonen P.K."/>
            <person name="Edoardo P."/>
            <person name="Giuseppe L.R."/>
            <person name="Gasser R.B."/>
        </authorList>
    </citation>
    <scope>NUCLEOTIDE SEQUENCE [LARGE SCALE GENOMIC DNA]</scope>
    <source>
        <strain evidence="2">ISS588</strain>
    </source>
</reference>
<dbReference type="AlphaFoldDB" id="A0A0V1IWP6"/>
<feature type="transmembrane region" description="Helical" evidence="1">
    <location>
        <begin position="67"/>
        <end position="93"/>
    </location>
</feature>